<organism evidence="1 2">
    <name type="scientific">Candidatus Phaeomarinibacter ectocarpi</name>
    <dbReference type="NCBI Taxonomy" id="1458461"/>
    <lineage>
        <taxon>Bacteria</taxon>
        <taxon>Pseudomonadati</taxon>
        <taxon>Pseudomonadota</taxon>
        <taxon>Alphaproteobacteria</taxon>
        <taxon>Hyphomicrobiales</taxon>
        <taxon>Parvibaculaceae</taxon>
        <taxon>Candidatus Phaeomarinibacter</taxon>
    </lineage>
</organism>
<dbReference type="AlphaFoldDB" id="X5MDX6"/>
<sequence length="40" mass="4524">MGRQIRIFRLKAIVRRIICLPERKMGPIISNGNTASAKTL</sequence>
<dbReference type="KEGG" id="pect:BN1012_Phect2339"/>
<protein>
    <submittedName>
        <fullName evidence="1">Uncharacterized protein</fullName>
    </submittedName>
</protein>
<evidence type="ECO:0000313" key="2">
    <source>
        <dbReference type="Proteomes" id="UP000032160"/>
    </source>
</evidence>
<dbReference type="HOGENOM" id="CLU_3286618_0_0_5"/>
<proteinExistence type="predicted"/>
<reference evidence="1 2" key="1">
    <citation type="journal article" date="2014" name="Front. Genet.">
        <title>Genome and metabolic network of "Candidatus Phaeomarinobacter ectocarpi" Ec32, a new candidate genus of Alphaproteobacteria frequently associated with brown algae.</title>
        <authorList>
            <person name="Dittami S.M."/>
            <person name="Barbeyron T."/>
            <person name="Boyen C."/>
            <person name="Cambefort J."/>
            <person name="Collet G."/>
            <person name="Delage L."/>
            <person name="Gobet A."/>
            <person name="Groisillier A."/>
            <person name="Leblanc C."/>
            <person name="Michel G."/>
            <person name="Scornet D."/>
            <person name="Siegel A."/>
            <person name="Tapia J.E."/>
            <person name="Tonon T."/>
        </authorList>
    </citation>
    <scope>NUCLEOTIDE SEQUENCE [LARGE SCALE GENOMIC DNA]</scope>
    <source>
        <strain evidence="1 2">Ec32</strain>
    </source>
</reference>
<dbReference type="EMBL" id="HG966617">
    <property type="protein sequence ID" value="CDO60552.1"/>
    <property type="molecule type" value="Genomic_DNA"/>
</dbReference>
<keyword evidence="2" id="KW-1185">Reference proteome</keyword>
<accession>X5MDX6</accession>
<evidence type="ECO:0000313" key="1">
    <source>
        <dbReference type="EMBL" id="CDO60552.1"/>
    </source>
</evidence>
<name>X5MDX6_9HYPH</name>
<dbReference type="Proteomes" id="UP000032160">
    <property type="component" value="Chromosome I"/>
</dbReference>
<gene>
    <name evidence="1" type="ORF">BN1012_Phect2339</name>
</gene>